<dbReference type="Pfam" id="PF00933">
    <property type="entry name" value="Glyco_hydro_3"/>
    <property type="match status" value="1"/>
</dbReference>
<dbReference type="PANTHER" id="PTHR30620:SF77">
    <property type="entry name" value="LYSOSOMAL BETA GLUCOSIDASE-LIKE"/>
    <property type="match status" value="1"/>
</dbReference>
<protein>
    <submittedName>
        <fullName evidence="6">Glycoside hydrolase family 3 N-terminal domain-containing protein</fullName>
    </submittedName>
</protein>
<keyword evidence="1 6" id="KW-0378">Hydrolase</keyword>
<accession>A0ABW2IPZ4</accession>
<dbReference type="InterPro" id="IPR001764">
    <property type="entry name" value="Glyco_hydro_3_N"/>
</dbReference>
<evidence type="ECO:0000259" key="5">
    <source>
        <dbReference type="Pfam" id="PF18559"/>
    </source>
</evidence>
<dbReference type="InterPro" id="IPR036962">
    <property type="entry name" value="Glyco_hydro_3_N_sf"/>
</dbReference>
<dbReference type="InterPro" id="IPR041443">
    <property type="entry name" value="Exop_C"/>
</dbReference>
<feature type="domain" description="Glycoside hydrolase family 3 C-terminal" evidence="4">
    <location>
        <begin position="425"/>
        <end position="634"/>
    </location>
</feature>
<dbReference type="InterPro" id="IPR051915">
    <property type="entry name" value="Cellulose_Degrad_GH3"/>
</dbReference>
<dbReference type="PROSITE" id="PS51257">
    <property type="entry name" value="PROKAR_LIPOPROTEIN"/>
    <property type="match status" value="1"/>
</dbReference>
<evidence type="ECO:0000259" key="4">
    <source>
        <dbReference type="Pfam" id="PF01915"/>
    </source>
</evidence>
<dbReference type="Pfam" id="PF18559">
    <property type="entry name" value="Exop_C"/>
    <property type="match status" value="1"/>
</dbReference>
<feature type="domain" description="Glycoside hydrolase family 3 N-terminal" evidence="3">
    <location>
        <begin position="60"/>
        <end position="384"/>
    </location>
</feature>
<dbReference type="InterPro" id="IPR002772">
    <property type="entry name" value="Glyco_hydro_3_C"/>
</dbReference>
<sequence>MINKLISTSVIALASCLALTACNSQSPQKQHTESIWPTLQTPELDPAIEAEIDQILSKLTLEQKVGQIIQGDSASVTPDDVRKYRLGSVLSGGNSAPGPLPYADYKSWLEAADAYFEASIDQTGVEIAIPIIWGIDAVHGHTNLAGGIAFPHNIGLGAANNPELIQDIARITALELSVSGHDWTFAPTLAVPQNDRWGRTYEGFSEEPEIVSEYGRQIAIGLQGLPKTTDFLTDGKVISSAKHFIADGGTENGIDQGDTIATAQELKDIHGEAYFGALEAGVMTVMASYSAWNGERMHGHKELLTDVLKNTLNFNGFVVGDWNGHALIPGCSATDCPDALLAGLDMYMAPESWKGLYETTLNHVQSGKIPMERLDDAVRRILRVKLSYDIFNKQAPSKRPFAGDTTILGSEKHREIARQAVRESLVLLKNNKNVLPLKKDVKVLVVGTGADSIAKAAGGWTLSWQGGSHTNDEFPNSQTILDGITEIVEAGGGEVIYDPEASSQIDADVVIAVYGEDPYAEFQGDISNVDFVPTDFSPSKLEPYKSANTPVISVFLSGRPLWTNPEINLSDAFVAAWLPGSEGGGIADVLFAENGADFKGKLSFSWPKLATQSKLNRHDESYDPLFKIGYGLDYSQHVTLPELSEDSGIDASETSPKGVFFSKGKVHAPWSFRISKTPVETLPFQRDGLNISASDYKSQEDSIKLEWLENDTIFSVQSSYAVDFSRESNGAMELTFDAKLTSNSDHTTLKVGAGCQSSAPCHANLPLTFTNEKWQSYRISLRCFADRGVNMASLDTAMSIQGSMGDILELSNIRIESDIDAKADCGDN</sequence>
<organism evidence="6 7">
    <name type="scientific">Hirschia litorea</name>
    <dbReference type="NCBI Taxonomy" id="1199156"/>
    <lineage>
        <taxon>Bacteria</taxon>
        <taxon>Pseudomonadati</taxon>
        <taxon>Pseudomonadota</taxon>
        <taxon>Alphaproteobacteria</taxon>
        <taxon>Hyphomonadales</taxon>
        <taxon>Hyphomonadaceae</taxon>
        <taxon>Hirschia</taxon>
    </lineage>
</organism>
<comment type="caution">
    <text evidence="6">The sequence shown here is derived from an EMBL/GenBank/DDBJ whole genome shotgun (WGS) entry which is preliminary data.</text>
</comment>
<dbReference type="Gene3D" id="3.40.50.1700">
    <property type="entry name" value="Glycoside hydrolase family 3 C-terminal domain"/>
    <property type="match status" value="1"/>
</dbReference>
<dbReference type="Gene3D" id="2.60.120.430">
    <property type="entry name" value="Galactose-binding lectin"/>
    <property type="match status" value="1"/>
</dbReference>
<gene>
    <name evidence="6" type="ORF">ACFQS8_15030</name>
</gene>
<dbReference type="SUPFAM" id="SSF52279">
    <property type="entry name" value="Beta-D-glucan exohydrolase, C-terminal domain"/>
    <property type="match status" value="1"/>
</dbReference>
<dbReference type="EMBL" id="JBHTBR010000009">
    <property type="protein sequence ID" value="MFC7292936.1"/>
    <property type="molecule type" value="Genomic_DNA"/>
</dbReference>
<feature type="chain" id="PRO_5046125342" evidence="2">
    <location>
        <begin position="21"/>
        <end position="828"/>
    </location>
</feature>
<keyword evidence="7" id="KW-1185">Reference proteome</keyword>
<evidence type="ECO:0000256" key="2">
    <source>
        <dbReference type="SAM" id="SignalP"/>
    </source>
</evidence>
<name>A0ABW2IPZ4_9PROT</name>
<proteinExistence type="predicted"/>
<dbReference type="SUPFAM" id="SSF51445">
    <property type="entry name" value="(Trans)glycosidases"/>
    <property type="match status" value="1"/>
</dbReference>
<feature type="signal peptide" evidence="2">
    <location>
        <begin position="1"/>
        <end position="20"/>
    </location>
</feature>
<dbReference type="RefSeq" id="WP_382168884.1">
    <property type="nucleotide sequence ID" value="NZ_JBHTBR010000009.1"/>
</dbReference>
<feature type="domain" description="ExoP galactose-binding-like" evidence="5">
    <location>
        <begin position="668"/>
        <end position="815"/>
    </location>
</feature>
<evidence type="ECO:0000259" key="3">
    <source>
        <dbReference type="Pfam" id="PF00933"/>
    </source>
</evidence>
<dbReference type="PRINTS" id="PR00133">
    <property type="entry name" value="GLHYDRLASE3"/>
</dbReference>
<evidence type="ECO:0000256" key="1">
    <source>
        <dbReference type="ARBA" id="ARBA00022801"/>
    </source>
</evidence>
<dbReference type="InterPro" id="IPR036881">
    <property type="entry name" value="Glyco_hydro_3_C_sf"/>
</dbReference>
<reference evidence="7" key="1">
    <citation type="journal article" date="2019" name="Int. J. Syst. Evol. Microbiol.">
        <title>The Global Catalogue of Microorganisms (GCM) 10K type strain sequencing project: providing services to taxonomists for standard genome sequencing and annotation.</title>
        <authorList>
            <consortium name="The Broad Institute Genomics Platform"/>
            <consortium name="The Broad Institute Genome Sequencing Center for Infectious Disease"/>
            <person name="Wu L."/>
            <person name="Ma J."/>
        </authorList>
    </citation>
    <scope>NUCLEOTIDE SEQUENCE [LARGE SCALE GENOMIC DNA]</scope>
    <source>
        <strain evidence="7">CCUG 51308</strain>
    </source>
</reference>
<dbReference type="Gene3D" id="3.20.20.300">
    <property type="entry name" value="Glycoside hydrolase, family 3, N-terminal domain"/>
    <property type="match status" value="1"/>
</dbReference>
<dbReference type="PANTHER" id="PTHR30620">
    <property type="entry name" value="PERIPLASMIC BETA-GLUCOSIDASE-RELATED"/>
    <property type="match status" value="1"/>
</dbReference>
<dbReference type="GO" id="GO:0016787">
    <property type="term" value="F:hydrolase activity"/>
    <property type="evidence" value="ECO:0007669"/>
    <property type="project" value="UniProtKB-KW"/>
</dbReference>
<dbReference type="InterPro" id="IPR017853">
    <property type="entry name" value="GH"/>
</dbReference>
<evidence type="ECO:0000313" key="7">
    <source>
        <dbReference type="Proteomes" id="UP001596492"/>
    </source>
</evidence>
<evidence type="ECO:0000313" key="6">
    <source>
        <dbReference type="EMBL" id="MFC7292936.1"/>
    </source>
</evidence>
<dbReference type="Proteomes" id="UP001596492">
    <property type="component" value="Unassembled WGS sequence"/>
</dbReference>
<dbReference type="Pfam" id="PF01915">
    <property type="entry name" value="Glyco_hydro_3_C"/>
    <property type="match status" value="1"/>
</dbReference>
<keyword evidence="2" id="KW-0732">Signal</keyword>